<dbReference type="OrthoDB" id="9762947at2"/>
<evidence type="ECO:0000313" key="8">
    <source>
        <dbReference type="Proteomes" id="UP000030002"/>
    </source>
</evidence>
<organism evidence="7 8">
    <name type="scientific">Knoellia sinensis KCTC 19936</name>
    <dbReference type="NCBI Taxonomy" id="1385520"/>
    <lineage>
        <taxon>Bacteria</taxon>
        <taxon>Bacillati</taxon>
        <taxon>Actinomycetota</taxon>
        <taxon>Actinomycetes</taxon>
        <taxon>Micrococcales</taxon>
        <taxon>Intrasporangiaceae</taxon>
        <taxon>Knoellia</taxon>
    </lineage>
</organism>
<proteinExistence type="predicted"/>
<keyword evidence="3 6" id="KW-1133">Transmembrane helix</keyword>
<evidence type="ECO:0000256" key="2">
    <source>
        <dbReference type="ARBA" id="ARBA00022692"/>
    </source>
</evidence>
<comment type="caution">
    <text evidence="7">The sequence shown here is derived from an EMBL/GenBank/DDBJ whole genome shotgun (WGS) entry which is preliminary data.</text>
</comment>
<name>A0A0A0J757_9MICO</name>
<feature type="transmembrane region" description="Helical" evidence="6">
    <location>
        <begin position="397"/>
        <end position="416"/>
    </location>
</feature>
<dbReference type="RefSeq" id="WP_035915588.1">
    <property type="nucleotide sequence ID" value="NZ_AVPJ01000006.1"/>
</dbReference>
<dbReference type="Proteomes" id="UP000030002">
    <property type="component" value="Unassembled WGS sequence"/>
</dbReference>
<dbReference type="STRING" id="1385520.N802_17555"/>
<feature type="transmembrane region" description="Helical" evidence="6">
    <location>
        <begin position="112"/>
        <end position="136"/>
    </location>
</feature>
<feature type="transmembrane region" description="Helical" evidence="6">
    <location>
        <begin position="270"/>
        <end position="294"/>
    </location>
</feature>
<sequence length="486" mass="51475">MAVSLSQQLTRKKPIALATDPEHPEHHHAGPELNRTIGTFALTMFGVGATVGTGIFFVLQEAVPDAGPAVIVSFLIAGLAAGLSALCYAELASAIPVSGSTYSYAYHALGELVAMIIAACVLLEYGVAASAVAVGWSGYLNEFLDKTIGMPFPDALSYSPIPFEENTTGIINLPAVILVGLCTLLLIRGASESARANTIMVLIKLAVLVMFIVIGFTAFQGDRFDNFWASGSAGISAAAGTIFFSFIGLDAVSTAGEEVKDPQRALPRALMAALVIVISIYVLVAIAGVGAQSIEAFEDEEQQSAGLSVILENITGNSVAGTVLAAGAVISIFSVTLVTLYGQTRILFAMGRDRMLPDRFAAVSSRTLTPVYNTVVVGIVVALIAGFVPSDYLWDTVSIGTLMAFSMVALGVLVLRRTRPDLHRPFKVPGYPVTPVLTILVCAYVLSGLAATTWIVFGVWLFIVLAFYFVWGRRHSRLEAPEEEES</sequence>
<evidence type="ECO:0000256" key="6">
    <source>
        <dbReference type="SAM" id="Phobius"/>
    </source>
</evidence>
<feature type="transmembrane region" description="Helical" evidence="6">
    <location>
        <begin position="71"/>
        <end position="91"/>
    </location>
</feature>
<dbReference type="Gene3D" id="1.20.1740.10">
    <property type="entry name" value="Amino acid/polyamine transporter I"/>
    <property type="match status" value="1"/>
</dbReference>
<dbReference type="Pfam" id="PF13520">
    <property type="entry name" value="AA_permease_2"/>
    <property type="match status" value="1"/>
</dbReference>
<dbReference type="GO" id="GO:0016020">
    <property type="term" value="C:membrane"/>
    <property type="evidence" value="ECO:0007669"/>
    <property type="project" value="UniProtKB-SubCell"/>
</dbReference>
<accession>A0A0A0J757</accession>
<feature type="transmembrane region" description="Helical" evidence="6">
    <location>
        <begin position="199"/>
        <end position="221"/>
    </location>
</feature>
<dbReference type="EMBL" id="AVPJ01000006">
    <property type="protein sequence ID" value="KGN32609.1"/>
    <property type="molecule type" value="Genomic_DNA"/>
</dbReference>
<feature type="transmembrane region" description="Helical" evidence="6">
    <location>
        <begin position="428"/>
        <end position="446"/>
    </location>
</feature>
<evidence type="ECO:0000256" key="3">
    <source>
        <dbReference type="ARBA" id="ARBA00022989"/>
    </source>
</evidence>
<feature type="transmembrane region" description="Helical" evidence="6">
    <location>
        <begin position="363"/>
        <end position="385"/>
    </location>
</feature>
<keyword evidence="4 6" id="KW-0472">Membrane</keyword>
<keyword evidence="2 6" id="KW-0812">Transmembrane</keyword>
<dbReference type="InterPro" id="IPR002293">
    <property type="entry name" value="AA/rel_permease1"/>
</dbReference>
<reference evidence="7 8" key="1">
    <citation type="submission" date="2013-08" db="EMBL/GenBank/DDBJ databases">
        <title>The genome sequence of Knoellia sinensis.</title>
        <authorList>
            <person name="Zhu W."/>
            <person name="Wang G."/>
        </authorList>
    </citation>
    <scope>NUCLEOTIDE SEQUENCE [LARGE SCALE GENOMIC DNA]</scope>
    <source>
        <strain evidence="7 8">KCTC 19936</strain>
    </source>
</reference>
<evidence type="ECO:0000313" key="7">
    <source>
        <dbReference type="EMBL" id="KGN32609.1"/>
    </source>
</evidence>
<gene>
    <name evidence="7" type="ORF">N802_17555</name>
</gene>
<dbReference type="AlphaFoldDB" id="A0A0A0J757"/>
<evidence type="ECO:0000256" key="1">
    <source>
        <dbReference type="ARBA" id="ARBA00004141"/>
    </source>
</evidence>
<protein>
    <submittedName>
        <fullName evidence="7">Amino acid permease</fullName>
    </submittedName>
</protein>
<feature type="transmembrane region" description="Helical" evidence="6">
    <location>
        <begin position="314"/>
        <end position="342"/>
    </location>
</feature>
<comment type="subcellular location">
    <subcellularLocation>
        <location evidence="1">Membrane</location>
        <topology evidence="1">Multi-pass membrane protein</topology>
    </subcellularLocation>
</comment>
<dbReference type="PANTHER" id="PTHR43243">
    <property type="entry name" value="INNER MEMBRANE TRANSPORTER YGJI-RELATED"/>
    <property type="match status" value="1"/>
</dbReference>
<feature type="transmembrane region" description="Helical" evidence="6">
    <location>
        <begin position="227"/>
        <end position="249"/>
    </location>
</feature>
<feature type="compositionally biased region" description="Basic and acidic residues" evidence="5">
    <location>
        <begin position="20"/>
        <end position="30"/>
    </location>
</feature>
<feature type="transmembrane region" description="Helical" evidence="6">
    <location>
        <begin position="37"/>
        <end position="59"/>
    </location>
</feature>
<dbReference type="PIRSF" id="PIRSF006060">
    <property type="entry name" value="AA_transporter"/>
    <property type="match status" value="1"/>
</dbReference>
<feature type="transmembrane region" description="Helical" evidence="6">
    <location>
        <begin position="169"/>
        <end position="187"/>
    </location>
</feature>
<keyword evidence="8" id="KW-1185">Reference proteome</keyword>
<evidence type="ECO:0000256" key="4">
    <source>
        <dbReference type="ARBA" id="ARBA00023136"/>
    </source>
</evidence>
<evidence type="ECO:0000256" key="5">
    <source>
        <dbReference type="SAM" id="MobiDB-lite"/>
    </source>
</evidence>
<feature type="region of interest" description="Disordered" evidence="5">
    <location>
        <begin position="1"/>
        <end position="30"/>
    </location>
</feature>
<dbReference type="GO" id="GO:0015171">
    <property type="term" value="F:amino acid transmembrane transporter activity"/>
    <property type="evidence" value="ECO:0007669"/>
    <property type="project" value="TreeGrafter"/>
</dbReference>
<feature type="transmembrane region" description="Helical" evidence="6">
    <location>
        <begin position="452"/>
        <end position="471"/>
    </location>
</feature>
<dbReference type="PANTHER" id="PTHR43243:SF24">
    <property type="entry name" value="CATIONIC AMINO ACID TRANSPORT INTEGRAL MEMBRANE PROTEIN ROCE-RELATED"/>
    <property type="match status" value="1"/>
</dbReference>
<dbReference type="eggNOG" id="COG0531">
    <property type="taxonomic scope" value="Bacteria"/>
</dbReference>